<accession>A0A1G9XD30</accession>
<dbReference type="InterPro" id="IPR006016">
    <property type="entry name" value="UspA"/>
</dbReference>
<evidence type="ECO:0000256" key="1">
    <source>
        <dbReference type="ARBA" id="ARBA00008791"/>
    </source>
</evidence>
<dbReference type="STRING" id="660521.SAMN04487949_2924"/>
<dbReference type="InterPro" id="IPR014729">
    <property type="entry name" value="Rossmann-like_a/b/a_fold"/>
</dbReference>
<feature type="region of interest" description="Disordered" evidence="2">
    <location>
        <begin position="336"/>
        <end position="392"/>
    </location>
</feature>
<feature type="compositionally biased region" description="Polar residues" evidence="2">
    <location>
        <begin position="371"/>
        <end position="392"/>
    </location>
</feature>
<dbReference type="AlphaFoldDB" id="A0A1G9XD30"/>
<dbReference type="Proteomes" id="UP000199451">
    <property type="component" value="Unassembled WGS sequence"/>
</dbReference>
<feature type="region of interest" description="Disordered" evidence="2">
    <location>
        <begin position="209"/>
        <end position="236"/>
    </location>
</feature>
<dbReference type="PANTHER" id="PTHR46268:SF6">
    <property type="entry name" value="UNIVERSAL STRESS PROTEIN UP12"/>
    <property type="match status" value="1"/>
</dbReference>
<evidence type="ECO:0000313" key="4">
    <source>
        <dbReference type="EMBL" id="SDM94213.1"/>
    </source>
</evidence>
<evidence type="ECO:0000256" key="2">
    <source>
        <dbReference type="SAM" id="MobiDB-lite"/>
    </source>
</evidence>
<evidence type="ECO:0000259" key="3">
    <source>
        <dbReference type="Pfam" id="PF00582"/>
    </source>
</evidence>
<feature type="compositionally biased region" description="Low complexity" evidence="2">
    <location>
        <begin position="219"/>
        <end position="235"/>
    </location>
</feature>
<gene>
    <name evidence="4" type="ORF">SAMN04487949_2924</name>
</gene>
<dbReference type="Gene3D" id="3.40.50.620">
    <property type="entry name" value="HUPs"/>
    <property type="match status" value="1"/>
</dbReference>
<keyword evidence="5" id="KW-1185">Reference proteome</keyword>
<feature type="domain" description="UspA" evidence="3">
    <location>
        <begin position="1"/>
        <end position="138"/>
    </location>
</feature>
<feature type="compositionally biased region" description="Polar residues" evidence="2">
    <location>
        <begin position="209"/>
        <end position="218"/>
    </location>
</feature>
<dbReference type="PANTHER" id="PTHR46268">
    <property type="entry name" value="STRESS RESPONSE PROTEIN NHAX"/>
    <property type="match status" value="1"/>
</dbReference>
<feature type="compositionally biased region" description="Low complexity" evidence="2">
    <location>
        <begin position="347"/>
        <end position="370"/>
    </location>
</feature>
<dbReference type="SUPFAM" id="SSF52402">
    <property type="entry name" value="Adenine nucleotide alpha hydrolases-like"/>
    <property type="match status" value="1"/>
</dbReference>
<name>A0A1G9XD30_9EURY</name>
<comment type="similarity">
    <text evidence="1">Belongs to the universal stress protein A family.</text>
</comment>
<organism evidence="4 5">
    <name type="scientific">Halogranum gelatinilyticum</name>
    <dbReference type="NCBI Taxonomy" id="660521"/>
    <lineage>
        <taxon>Archaea</taxon>
        <taxon>Methanobacteriati</taxon>
        <taxon>Methanobacteriota</taxon>
        <taxon>Stenosarchaea group</taxon>
        <taxon>Halobacteria</taxon>
        <taxon>Halobacteriales</taxon>
        <taxon>Haloferacaceae</taxon>
    </lineage>
</organism>
<dbReference type="Pfam" id="PF00582">
    <property type="entry name" value="Usp"/>
    <property type="match status" value="1"/>
</dbReference>
<dbReference type="EMBL" id="FNHL01000004">
    <property type="protein sequence ID" value="SDM94213.1"/>
    <property type="molecule type" value="Genomic_DNA"/>
</dbReference>
<dbReference type="CDD" id="cd00293">
    <property type="entry name" value="USP-like"/>
    <property type="match status" value="1"/>
</dbReference>
<sequence>MYSTILVPAGGSETATRAVDYAIDFDRQYNATLHALSIVEVGELGLRTPTDVNPAKLRRPLRERAQNAGDAVARVGEKASVDVVEAIRVGVTHQEILEYAADNNVDLVRIHGWSGLPRAFLKIVTERVVWTSNVPVLVGIHPTNHPTVDRQRQNSDNCTRDCLYPHLSPAGWCLYLISRTDNTPKCLFHLGVDPRTTRFVSSVDTSLTHSATSGTPTWRNSPTSTTSVRSSSRYSIVPPKPVTGTIPSAGMCCGIALQSTLPTPEATAHTNAVATSEPTVPIAASNTVAAMTSCVERLKTRILASMNPALTLAENTVQTMKSSRAARRTVHWNHPRDWTTTRSNCVTGPRGTATAAGGSDADGSIGASGIRLSTSRPESNSVESNEGTTNVW</sequence>
<reference evidence="5" key="1">
    <citation type="submission" date="2016-10" db="EMBL/GenBank/DDBJ databases">
        <authorList>
            <person name="Varghese N."/>
            <person name="Submissions S."/>
        </authorList>
    </citation>
    <scope>NUCLEOTIDE SEQUENCE [LARGE SCALE GENOMIC DNA]</scope>
    <source>
        <strain evidence="5">CGMCC 1.10119</strain>
    </source>
</reference>
<protein>
    <submittedName>
        <fullName evidence="4">Nucleotide-binding universal stress protein, UspA family</fullName>
    </submittedName>
</protein>
<evidence type="ECO:0000313" key="5">
    <source>
        <dbReference type="Proteomes" id="UP000199451"/>
    </source>
</evidence>
<proteinExistence type="inferred from homology"/>